<dbReference type="PROSITE" id="PS50883">
    <property type="entry name" value="EAL"/>
    <property type="match status" value="1"/>
</dbReference>
<name>A0ABS4DYW8_9HYPH</name>
<dbReference type="Gene3D" id="3.20.20.450">
    <property type="entry name" value="EAL domain"/>
    <property type="match status" value="1"/>
</dbReference>
<feature type="transmembrane region" description="Helical" evidence="1">
    <location>
        <begin position="64"/>
        <end position="82"/>
    </location>
</feature>
<dbReference type="PROSITE" id="PS50887">
    <property type="entry name" value="GGDEF"/>
    <property type="match status" value="1"/>
</dbReference>
<keyword evidence="5" id="KW-1185">Reference proteome</keyword>
<dbReference type="EMBL" id="JAGGJU010000005">
    <property type="protein sequence ID" value="MBP1850883.1"/>
    <property type="molecule type" value="Genomic_DNA"/>
</dbReference>
<dbReference type="RefSeq" id="WP_209945036.1">
    <property type="nucleotide sequence ID" value="NZ_JAGGJU010000005.1"/>
</dbReference>
<feature type="transmembrane region" description="Helical" evidence="1">
    <location>
        <begin position="156"/>
        <end position="173"/>
    </location>
</feature>
<evidence type="ECO:0000256" key="1">
    <source>
        <dbReference type="SAM" id="Phobius"/>
    </source>
</evidence>
<reference evidence="4 5" key="1">
    <citation type="submission" date="2021-03" db="EMBL/GenBank/DDBJ databases">
        <title>Genomic Encyclopedia of Type Strains, Phase IV (KMG-IV): sequencing the most valuable type-strain genomes for metagenomic binning, comparative biology and taxonomic classification.</title>
        <authorList>
            <person name="Goeker M."/>
        </authorList>
    </citation>
    <scope>NUCLEOTIDE SEQUENCE [LARGE SCALE GENOMIC DNA]</scope>
    <source>
        <strain evidence="4 5">DSM 21600</strain>
    </source>
</reference>
<dbReference type="InterPro" id="IPR029787">
    <property type="entry name" value="Nucleotide_cyclase"/>
</dbReference>
<dbReference type="InterPro" id="IPR035919">
    <property type="entry name" value="EAL_sf"/>
</dbReference>
<dbReference type="Pfam" id="PF00563">
    <property type="entry name" value="EAL"/>
    <property type="match status" value="1"/>
</dbReference>
<dbReference type="Proteomes" id="UP000759443">
    <property type="component" value="Unassembled WGS sequence"/>
</dbReference>
<keyword evidence="1" id="KW-0812">Transmembrane</keyword>
<dbReference type="SMART" id="SM00052">
    <property type="entry name" value="EAL"/>
    <property type="match status" value="1"/>
</dbReference>
<feature type="transmembrane region" description="Helical" evidence="1">
    <location>
        <begin position="103"/>
        <end position="123"/>
    </location>
</feature>
<evidence type="ECO:0000313" key="4">
    <source>
        <dbReference type="EMBL" id="MBP1850883.1"/>
    </source>
</evidence>
<feature type="transmembrane region" description="Helical" evidence="1">
    <location>
        <begin position="41"/>
        <end position="58"/>
    </location>
</feature>
<dbReference type="NCBIfam" id="TIGR00254">
    <property type="entry name" value="GGDEF"/>
    <property type="match status" value="1"/>
</dbReference>
<feature type="domain" description="EAL" evidence="2">
    <location>
        <begin position="401"/>
        <end position="655"/>
    </location>
</feature>
<dbReference type="SUPFAM" id="SSF141868">
    <property type="entry name" value="EAL domain-like"/>
    <property type="match status" value="1"/>
</dbReference>
<dbReference type="InterPro" id="IPR050706">
    <property type="entry name" value="Cyclic-di-GMP_PDE-like"/>
</dbReference>
<proteinExistence type="predicted"/>
<keyword evidence="1" id="KW-1133">Transmembrane helix</keyword>
<evidence type="ECO:0000313" key="5">
    <source>
        <dbReference type="Proteomes" id="UP000759443"/>
    </source>
</evidence>
<protein>
    <submittedName>
        <fullName evidence="4">Diguanylate cyclase (GGDEF)-like protein</fullName>
    </submittedName>
</protein>
<dbReference type="PANTHER" id="PTHR33121">
    <property type="entry name" value="CYCLIC DI-GMP PHOSPHODIESTERASE PDEF"/>
    <property type="match status" value="1"/>
</dbReference>
<comment type="caution">
    <text evidence="4">The sequence shown here is derived from an EMBL/GenBank/DDBJ whole genome shotgun (WGS) entry which is preliminary data.</text>
</comment>
<dbReference type="InterPro" id="IPR000160">
    <property type="entry name" value="GGDEF_dom"/>
</dbReference>
<feature type="transmembrane region" description="Helical" evidence="1">
    <location>
        <begin position="129"/>
        <end position="149"/>
    </location>
</feature>
<dbReference type="CDD" id="cd01948">
    <property type="entry name" value="EAL"/>
    <property type="match status" value="1"/>
</dbReference>
<dbReference type="InterPro" id="IPR001633">
    <property type="entry name" value="EAL_dom"/>
</dbReference>
<dbReference type="CDD" id="cd01949">
    <property type="entry name" value="GGDEF"/>
    <property type="match status" value="1"/>
</dbReference>
<organism evidence="4 5">
    <name type="scientific">Rhizobium halophytocola</name>
    <dbReference type="NCBI Taxonomy" id="735519"/>
    <lineage>
        <taxon>Bacteria</taxon>
        <taxon>Pseudomonadati</taxon>
        <taxon>Pseudomonadota</taxon>
        <taxon>Alphaproteobacteria</taxon>
        <taxon>Hyphomicrobiales</taxon>
        <taxon>Rhizobiaceae</taxon>
        <taxon>Rhizobium/Agrobacterium group</taxon>
        <taxon>Rhizobium</taxon>
    </lineage>
</organism>
<keyword evidence="1" id="KW-0472">Membrane</keyword>
<sequence length="665" mass="73376">MSFSDRIRTAYRNLVSFLSVPNDSPVLTVAQFEALSRQVPLLYIILAVNMLTVAWTHRQVAPDWMVVYIPAAFCGICALRGYSWYSHRDVAVTPEHAYARLRATNRLAPPITAVFVIWALALFQRGDAYQQAHVAFYLAVTVIGIMLCLMHLRSAVLLVSTIVTLPFLVTMALSGRESFLATAINIVFVSAALILVIHAHYNDFRQLALSRQALEERNAAVLSLSDENMRLANLDSLTKLSNRRRFFHNLERAFTRARGQNGRLAVAIVDLDGFKPINDLYGHAVGDKVLAEIGLRLARFEGDDLLIHRLDGDEFALLMTCAALDESHIITLSTQICDAIAAPIALANTMVQITGSLGAAIYPNVGSSGQDLYERADYALHTAKRQQRAGIVLFNQQQADELSRQQVVEEALATADLAQELSLAFQPIIDVQTGRVAGFEALARWTSPQLGRVSPGEFIPVAEQSGRITLITRMLLDKALAVAATWPKDVYLSFNLSSHDLASSDGMLRLLASVEAGAVDPSRINFEITETAVMYDFEQTRSSIQMLRHLGAGVSLDDFGTGYSSLSHIHRLPLTRIKIDRSFVSNIQSLQSSMKIVRSVLTLCFEMDLDTVVEGVETDQELFTVEALGARFVQGFHFSAPISAEETLPAIARLWCQPAANRRIA</sequence>
<dbReference type="SMART" id="SM00267">
    <property type="entry name" value="GGDEF"/>
    <property type="match status" value="1"/>
</dbReference>
<dbReference type="SUPFAM" id="SSF55073">
    <property type="entry name" value="Nucleotide cyclase"/>
    <property type="match status" value="1"/>
</dbReference>
<dbReference type="Pfam" id="PF00990">
    <property type="entry name" value="GGDEF"/>
    <property type="match status" value="1"/>
</dbReference>
<accession>A0ABS4DYW8</accession>
<dbReference type="PANTHER" id="PTHR33121:SF71">
    <property type="entry name" value="OXYGEN SENSOR PROTEIN DOSP"/>
    <property type="match status" value="1"/>
</dbReference>
<dbReference type="Gene3D" id="3.30.70.270">
    <property type="match status" value="1"/>
</dbReference>
<feature type="domain" description="GGDEF" evidence="3">
    <location>
        <begin position="262"/>
        <end position="396"/>
    </location>
</feature>
<feature type="transmembrane region" description="Helical" evidence="1">
    <location>
        <begin position="179"/>
        <end position="201"/>
    </location>
</feature>
<evidence type="ECO:0000259" key="2">
    <source>
        <dbReference type="PROSITE" id="PS50883"/>
    </source>
</evidence>
<gene>
    <name evidence="4" type="ORF">J2Z17_002320</name>
</gene>
<dbReference type="InterPro" id="IPR043128">
    <property type="entry name" value="Rev_trsase/Diguanyl_cyclase"/>
</dbReference>
<evidence type="ECO:0000259" key="3">
    <source>
        <dbReference type="PROSITE" id="PS50887"/>
    </source>
</evidence>